<protein>
    <recommendedName>
        <fullName evidence="8">Transcription factor domain-containing protein</fullName>
    </recommendedName>
</protein>
<organism evidence="6 7">
    <name type="scientific">Podospora didyma</name>
    <dbReference type="NCBI Taxonomy" id="330526"/>
    <lineage>
        <taxon>Eukaryota</taxon>
        <taxon>Fungi</taxon>
        <taxon>Dikarya</taxon>
        <taxon>Ascomycota</taxon>
        <taxon>Pezizomycotina</taxon>
        <taxon>Sordariomycetes</taxon>
        <taxon>Sordariomycetidae</taxon>
        <taxon>Sordariales</taxon>
        <taxon>Podosporaceae</taxon>
        <taxon>Podospora</taxon>
    </lineage>
</organism>
<evidence type="ECO:0000313" key="6">
    <source>
        <dbReference type="EMBL" id="KAK3395295.1"/>
    </source>
</evidence>
<dbReference type="Proteomes" id="UP001285441">
    <property type="component" value="Unassembled WGS sequence"/>
</dbReference>
<keyword evidence="5" id="KW-0539">Nucleus</keyword>
<keyword evidence="4" id="KW-0804">Transcription</keyword>
<evidence type="ECO:0008006" key="8">
    <source>
        <dbReference type="Google" id="ProtNLM"/>
    </source>
</evidence>
<evidence type="ECO:0000256" key="2">
    <source>
        <dbReference type="ARBA" id="ARBA00022833"/>
    </source>
</evidence>
<evidence type="ECO:0000256" key="1">
    <source>
        <dbReference type="ARBA" id="ARBA00022723"/>
    </source>
</evidence>
<evidence type="ECO:0000256" key="4">
    <source>
        <dbReference type="ARBA" id="ARBA00023163"/>
    </source>
</evidence>
<reference evidence="6" key="2">
    <citation type="submission" date="2023-06" db="EMBL/GenBank/DDBJ databases">
        <authorList>
            <consortium name="Lawrence Berkeley National Laboratory"/>
            <person name="Haridas S."/>
            <person name="Hensen N."/>
            <person name="Bonometti L."/>
            <person name="Westerberg I."/>
            <person name="Brannstrom I.O."/>
            <person name="Guillou S."/>
            <person name="Cros-Aarteil S."/>
            <person name="Calhoun S."/>
            <person name="Kuo A."/>
            <person name="Mondo S."/>
            <person name="Pangilinan J."/>
            <person name="Riley R."/>
            <person name="LaButti K."/>
            <person name="Andreopoulos B."/>
            <person name="Lipzen A."/>
            <person name="Chen C."/>
            <person name="Yanf M."/>
            <person name="Daum C."/>
            <person name="Ng V."/>
            <person name="Clum A."/>
            <person name="Steindorff A."/>
            <person name="Ohm R."/>
            <person name="Martin F."/>
            <person name="Silar P."/>
            <person name="Natvig D."/>
            <person name="Lalanne C."/>
            <person name="Gautier V."/>
            <person name="Ament-velasquez S.L."/>
            <person name="Kruys A."/>
            <person name="Hutchinson M.I."/>
            <person name="Powell A.J."/>
            <person name="Barry K."/>
            <person name="Miller A.N."/>
            <person name="Grigoriev I.V."/>
            <person name="Debuchy R."/>
            <person name="Gladieux P."/>
            <person name="Thoren M.H."/>
            <person name="Johannesson H."/>
        </authorList>
    </citation>
    <scope>NUCLEOTIDE SEQUENCE</scope>
    <source>
        <strain evidence="6">CBS 232.78</strain>
    </source>
</reference>
<evidence type="ECO:0000256" key="5">
    <source>
        <dbReference type="ARBA" id="ARBA00023242"/>
    </source>
</evidence>
<keyword evidence="3" id="KW-0805">Transcription regulation</keyword>
<reference evidence="6" key="1">
    <citation type="journal article" date="2023" name="Mol. Phylogenet. Evol.">
        <title>Genome-scale phylogeny and comparative genomics of the fungal order Sordariales.</title>
        <authorList>
            <person name="Hensen N."/>
            <person name="Bonometti L."/>
            <person name="Westerberg I."/>
            <person name="Brannstrom I.O."/>
            <person name="Guillou S."/>
            <person name="Cros-Aarteil S."/>
            <person name="Calhoun S."/>
            <person name="Haridas S."/>
            <person name="Kuo A."/>
            <person name="Mondo S."/>
            <person name="Pangilinan J."/>
            <person name="Riley R."/>
            <person name="LaButti K."/>
            <person name="Andreopoulos B."/>
            <person name="Lipzen A."/>
            <person name="Chen C."/>
            <person name="Yan M."/>
            <person name="Daum C."/>
            <person name="Ng V."/>
            <person name="Clum A."/>
            <person name="Steindorff A."/>
            <person name="Ohm R.A."/>
            <person name="Martin F."/>
            <person name="Silar P."/>
            <person name="Natvig D.O."/>
            <person name="Lalanne C."/>
            <person name="Gautier V."/>
            <person name="Ament-Velasquez S.L."/>
            <person name="Kruys A."/>
            <person name="Hutchinson M.I."/>
            <person name="Powell A.J."/>
            <person name="Barry K."/>
            <person name="Miller A.N."/>
            <person name="Grigoriev I.V."/>
            <person name="Debuchy R."/>
            <person name="Gladieux P."/>
            <person name="Hiltunen Thoren M."/>
            <person name="Johannesson H."/>
        </authorList>
    </citation>
    <scope>NUCLEOTIDE SEQUENCE</scope>
    <source>
        <strain evidence="6">CBS 232.78</strain>
    </source>
</reference>
<keyword evidence="7" id="KW-1185">Reference proteome</keyword>
<feature type="non-terminal residue" evidence="6">
    <location>
        <position position="1"/>
    </location>
</feature>
<gene>
    <name evidence="6" type="ORF">B0H63DRAFT_463001</name>
</gene>
<name>A0AAE0P920_9PEZI</name>
<evidence type="ECO:0000313" key="7">
    <source>
        <dbReference type="Proteomes" id="UP001285441"/>
    </source>
</evidence>
<dbReference type="AlphaFoldDB" id="A0AAE0P920"/>
<evidence type="ECO:0000256" key="3">
    <source>
        <dbReference type="ARBA" id="ARBA00023015"/>
    </source>
</evidence>
<keyword evidence="2" id="KW-0862">Zinc</keyword>
<dbReference type="PANTHER" id="PTHR47660">
    <property type="entry name" value="TRANSCRIPTION FACTOR WITH C2H2 AND ZN(2)-CYS(6) DNA BINDING DOMAIN (EUROFUNG)-RELATED-RELATED"/>
    <property type="match status" value="1"/>
</dbReference>
<sequence length="278" mass="31283">MMTMRPGFMPPFIHPVLGGLESAGDQHQEALQGFGSSAFAVEITARAPVQTLTTCIGISHLFCSRNIAGSDGLVWQAIESEQRRIKAEMYKFTTCETLTAIQAMTVYLMMRLIESGPDYFLDNREFLTTLKTLTIHFGRLRPGLFSPPHRRLSRPTWEEWIFDETRRRMTIVCFLTALVVGTDSCDAIWDPQSMPLPSSKSLWEARTRWEWEREYEAHWAEAAVDVTRPRLDTIGDLVVVKYGAKGGDWKATVDDVLDTWHAGLDGLGMLLAAVLVGV</sequence>
<dbReference type="PANTHER" id="PTHR47660:SF3">
    <property type="entry name" value="FINGER DOMAIN PROTEIN, PUTATIVE (AFU_ORTHOLOGUE AFUA_4G03310)-RELATED"/>
    <property type="match status" value="1"/>
</dbReference>
<dbReference type="GO" id="GO:0046872">
    <property type="term" value="F:metal ion binding"/>
    <property type="evidence" value="ECO:0007669"/>
    <property type="project" value="UniProtKB-KW"/>
</dbReference>
<dbReference type="EMBL" id="JAULSW010000001">
    <property type="protein sequence ID" value="KAK3395295.1"/>
    <property type="molecule type" value="Genomic_DNA"/>
</dbReference>
<proteinExistence type="predicted"/>
<comment type="caution">
    <text evidence="6">The sequence shown here is derived from an EMBL/GenBank/DDBJ whole genome shotgun (WGS) entry which is preliminary data.</text>
</comment>
<accession>A0AAE0P920</accession>
<keyword evidence="1" id="KW-0479">Metal-binding</keyword>